<organism evidence="2 3">
    <name type="scientific">Aggregatibacter aphrophilus</name>
    <name type="common">Haemophilus aphrophilus</name>
    <dbReference type="NCBI Taxonomy" id="732"/>
    <lineage>
        <taxon>Bacteria</taxon>
        <taxon>Pseudomonadati</taxon>
        <taxon>Pseudomonadota</taxon>
        <taxon>Gammaproteobacteria</taxon>
        <taxon>Pasteurellales</taxon>
        <taxon>Pasteurellaceae</taxon>
        <taxon>Aggregatibacter</taxon>
    </lineage>
</organism>
<dbReference type="EMBL" id="UFSP01000001">
    <property type="protein sequence ID" value="SSY94480.1"/>
    <property type="molecule type" value="Genomic_DNA"/>
</dbReference>
<dbReference type="RefSeq" id="WP_005702922.1">
    <property type="nucleotide sequence ID" value="NZ_CAUUMV010000020.1"/>
</dbReference>
<proteinExistence type="predicted"/>
<reference evidence="1 4" key="2">
    <citation type="journal article" date="2019" name="J. Oral Microbiol.">
        <title>Role of OmpA1 and OmpA2 in Aggregatibacter actinomycetemcomitans and Aggregatibacter aphrophilus serum resistance.</title>
        <authorList>
            <person name="Lindholm M."/>
            <person name="Min Aung K."/>
            <person name="Nyunt Wai S."/>
            <person name="Oscarsson J."/>
        </authorList>
    </citation>
    <scope>NUCLEOTIDE SEQUENCE [LARGE SCALE GENOMIC DNA]</scope>
    <source>
        <strain evidence="1 4">HK83</strain>
    </source>
</reference>
<dbReference type="AlphaFoldDB" id="A0A0K1N068"/>
<evidence type="ECO:0000313" key="1">
    <source>
        <dbReference type="EMBL" id="RMW89718.1"/>
    </source>
</evidence>
<dbReference type="EMBL" id="QMGS01000036">
    <property type="protein sequence ID" value="RMW89718.1"/>
    <property type="molecule type" value="Genomic_DNA"/>
</dbReference>
<evidence type="ECO:0000313" key="3">
    <source>
        <dbReference type="Proteomes" id="UP000253728"/>
    </source>
</evidence>
<dbReference type="PROSITE" id="PS51257">
    <property type="entry name" value="PROKAR_LIPOPROTEIN"/>
    <property type="match status" value="1"/>
</dbReference>
<gene>
    <name evidence="1" type="ORF">DOL88_02835</name>
    <name evidence="2" type="ORF">NCTC5908_00874</name>
</gene>
<dbReference type="KEGG" id="aaz:ADJ80_01240"/>
<protein>
    <recommendedName>
        <fullName evidence="5">Lipoprotein</fullName>
    </recommendedName>
</protein>
<dbReference type="STRING" id="732.ADJ80_01240"/>
<accession>A0A0K1N068</accession>
<evidence type="ECO:0008006" key="5">
    <source>
        <dbReference type="Google" id="ProtNLM"/>
    </source>
</evidence>
<name>A0A0K1N068_AGGAP</name>
<keyword evidence="4" id="KW-1185">Reference proteome</keyword>
<evidence type="ECO:0000313" key="2">
    <source>
        <dbReference type="EMBL" id="SSY94480.1"/>
    </source>
</evidence>
<dbReference type="Proteomes" id="UP000274211">
    <property type="component" value="Unassembled WGS sequence"/>
</dbReference>
<sequence length="138" mass="15361">MKKLYLTLSIAAFSLVGCSSGVSDLRPVGNGYNIKHLCLKGNTYSAPDDFIDALTKSLKKKNISAQLVKDKRTCERILFFTVKGNSQIIARAKLDLRDAASKQSLGFLSYKRRGDEKDRVDQVGLQGQTDLMINQLFQ</sequence>
<evidence type="ECO:0000313" key="4">
    <source>
        <dbReference type="Proteomes" id="UP000274211"/>
    </source>
</evidence>
<dbReference type="Proteomes" id="UP000253728">
    <property type="component" value="Unassembled WGS sequence"/>
</dbReference>
<reference evidence="2 3" key="1">
    <citation type="submission" date="2018-06" db="EMBL/GenBank/DDBJ databases">
        <authorList>
            <consortium name="Pathogen Informatics"/>
            <person name="Doyle S."/>
        </authorList>
    </citation>
    <scope>NUCLEOTIDE SEQUENCE [LARGE SCALE GENOMIC DNA]</scope>
    <source>
        <strain evidence="2 3">NCTC5908</strain>
    </source>
</reference>
<dbReference type="GeneID" id="49634650"/>